<organism evidence="1 2">
    <name type="scientific">Clostridium puniceum</name>
    <dbReference type="NCBI Taxonomy" id="29367"/>
    <lineage>
        <taxon>Bacteria</taxon>
        <taxon>Bacillati</taxon>
        <taxon>Bacillota</taxon>
        <taxon>Clostridia</taxon>
        <taxon>Eubacteriales</taxon>
        <taxon>Clostridiaceae</taxon>
        <taxon>Clostridium</taxon>
    </lineage>
</organism>
<dbReference type="OrthoDB" id="1864968at2"/>
<keyword evidence="2" id="KW-1185">Reference proteome</keyword>
<dbReference type="AlphaFoldDB" id="A0A1S8T0S0"/>
<accession>A0A1S8T0S0</accession>
<dbReference type="STRING" id="29367.CLPUN_50770"/>
<evidence type="ECO:0008006" key="3">
    <source>
        <dbReference type="Google" id="ProtNLM"/>
    </source>
</evidence>
<proteinExistence type="predicted"/>
<sequence length="123" mass="14032">MDENIKVYVQVNSENIITQINSSIFITDLTGWVQIDEGQGDKYAHAQGNYFPKEKPLTDIQFRYNYKLVDGKVIELTNKEKDSLFPAPTPQSTKEELLQKQLLETQAMLANLQEQILLNNGGK</sequence>
<reference evidence="1 2" key="1">
    <citation type="submission" date="2016-05" db="EMBL/GenBank/DDBJ databases">
        <title>Microbial solvent formation.</title>
        <authorList>
            <person name="Poehlein A."/>
            <person name="Montoya Solano J.D."/>
            <person name="Flitsch S."/>
            <person name="Krabben P."/>
            <person name="Duerre P."/>
            <person name="Daniel R."/>
        </authorList>
    </citation>
    <scope>NUCLEOTIDE SEQUENCE [LARGE SCALE GENOMIC DNA]</scope>
    <source>
        <strain evidence="1 2">DSM 2619</strain>
    </source>
</reference>
<evidence type="ECO:0000313" key="2">
    <source>
        <dbReference type="Proteomes" id="UP000190890"/>
    </source>
</evidence>
<dbReference type="RefSeq" id="WP_077849966.1">
    <property type="nucleotide sequence ID" value="NZ_LZZM01000234.1"/>
</dbReference>
<evidence type="ECO:0000313" key="1">
    <source>
        <dbReference type="EMBL" id="OOM71085.1"/>
    </source>
</evidence>
<dbReference type="Proteomes" id="UP000190890">
    <property type="component" value="Unassembled WGS sequence"/>
</dbReference>
<name>A0A1S8T0S0_9CLOT</name>
<comment type="caution">
    <text evidence="1">The sequence shown here is derived from an EMBL/GenBank/DDBJ whole genome shotgun (WGS) entry which is preliminary data.</text>
</comment>
<protein>
    <recommendedName>
        <fullName evidence="3">DUF2977 domain-containing protein</fullName>
    </recommendedName>
</protein>
<gene>
    <name evidence="1" type="ORF">CLPUN_50770</name>
</gene>
<dbReference type="EMBL" id="LZZM01000234">
    <property type="protein sequence ID" value="OOM71085.1"/>
    <property type="molecule type" value="Genomic_DNA"/>
</dbReference>